<evidence type="ECO:0000313" key="2">
    <source>
        <dbReference type="Proteomes" id="UP000186931"/>
    </source>
</evidence>
<organism evidence="1 2">
    <name type="scientific">Acinetobacter towneri</name>
    <dbReference type="NCBI Taxonomy" id="202956"/>
    <lineage>
        <taxon>Bacteria</taxon>
        <taxon>Pseudomonadati</taxon>
        <taxon>Pseudomonadota</taxon>
        <taxon>Gammaproteobacteria</taxon>
        <taxon>Moraxellales</taxon>
        <taxon>Moraxellaceae</taxon>
        <taxon>Acinetobacter</taxon>
    </lineage>
</organism>
<accession>A0A1E8DYN8</accession>
<dbReference type="AlphaFoldDB" id="A0A1E8DYN8"/>
<protein>
    <submittedName>
        <fullName evidence="1">Uncharacterized protein</fullName>
    </submittedName>
</protein>
<name>A0A1E8DYN8_9GAMM</name>
<evidence type="ECO:0000313" key="1">
    <source>
        <dbReference type="EMBL" id="OFE42521.1"/>
    </source>
</evidence>
<dbReference type="RefSeq" id="WP_070155710.1">
    <property type="nucleotide sequence ID" value="NZ_MKQS01000042.1"/>
</dbReference>
<comment type="caution">
    <text evidence="1">The sequence shown here is derived from an EMBL/GenBank/DDBJ whole genome shotgun (WGS) entry which is preliminary data.</text>
</comment>
<gene>
    <name evidence="1" type="ORF">BJN41_14040</name>
</gene>
<reference evidence="1 2" key="1">
    <citation type="submission" date="2016-10" db="EMBL/GenBank/DDBJ databases">
        <title>Genome of airborne Acinetobacter sp. 5-2Ac02 in the hospital environment: Species near to Acinetobacter towneri.</title>
        <authorList>
            <person name="Barbosa B."/>
            <person name="Fernandez-Garcia L."/>
            <person name="Gato E."/>
            <person name="Leao R."/>
            <person name="Albano R."/>
            <person name="Fernandez B."/>
            <person name="Fernandez-Cuenca F."/>
            <person name="Marques E."/>
            <person name="Tomas M."/>
        </authorList>
    </citation>
    <scope>NUCLEOTIDE SEQUENCE [LARGE SCALE GENOMIC DNA]</scope>
    <source>
        <strain evidence="1 2">5-2Ac02</strain>
    </source>
</reference>
<sequence>MSRKIIMTTNERRLQALNQMRASYRGEQLLRQDRIKLIQHGTVVQSHEISINDSDHTLCDDLAIEIDECDMLKQTAETMYATTGDTIWLSF</sequence>
<dbReference type="Proteomes" id="UP000186931">
    <property type="component" value="Unassembled WGS sequence"/>
</dbReference>
<dbReference type="EMBL" id="MKQS01000042">
    <property type="protein sequence ID" value="OFE42521.1"/>
    <property type="molecule type" value="Genomic_DNA"/>
</dbReference>
<proteinExistence type="predicted"/>